<evidence type="ECO:0000256" key="1">
    <source>
        <dbReference type="SAM" id="Phobius"/>
    </source>
</evidence>
<dbReference type="AlphaFoldDB" id="A0A7S0MKZ1"/>
<keyword evidence="1" id="KW-1133">Transmembrane helix</keyword>
<accession>A0A7S0MKZ1</accession>
<evidence type="ECO:0000259" key="2">
    <source>
        <dbReference type="Pfam" id="PF02517"/>
    </source>
</evidence>
<gene>
    <name evidence="3" type="ORF">CCUR1050_LOCUS20583</name>
</gene>
<feature type="transmembrane region" description="Helical" evidence="1">
    <location>
        <begin position="145"/>
        <end position="162"/>
    </location>
</feature>
<feature type="transmembrane region" description="Helical" evidence="1">
    <location>
        <begin position="23"/>
        <end position="41"/>
    </location>
</feature>
<proteinExistence type="predicted"/>
<keyword evidence="1" id="KW-0472">Membrane</keyword>
<reference evidence="3" key="1">
    <citation type="submission" date="2021-01" db="EMBL/GenBank/DDBJ databases">
        <authorList>
            <person name="Corre E."/>
            <person name="Pelletier E."/>
            <person name="Niang G."/>
            <person name="Scheremetjew M."/>
            <person name="Finn R."/>
            <person name="Kale V."/>
            <person name="Holt S."/>
            <person name="Cochrane G."/>
            <person name="Meng A."/>
            <person name="Brown T."/>
            <person name="Cohen L."/>
        </authorList>
    </citation>
    <scope>NUCLEOTIDE SEQUENCE</scope>
    <source>
        <strain evidence="3">CCAP979/52</strain>
    </source>
</reference>
<name>A0A7S0MKZ1_9CRYP</name>
<protein>
    <recommendedName>
        <fullName evidence="2">CAAX prenyl protease 2/Lysostaphin resistance protein A-like domain-containing protein</fullName>
    </recommendedName>
</protein>
<dbReference type="GO" id="GO:0080120">
    <property type="term" value="P:CAAX-box protein maturation"/>
    <property type="evidence" value="ECO:0007669"/>
    <property type="project" value="UniProtKB-ARBA"/>
</dbReference>
<sequence length="220" mass="23259">MSGLPCWTRLEASLLTPFDVNSIYVTAGVLGVLAVIATPIGQLSGFLSFRHAHADPDDAVKSRLVVAFGVVRTFFVPSLLEECFWRACLLPHPMVDAACIGGGPDCWAPYLIPNILFTLGHVASGAACGQVGLTGYRDTFYDPRFLLLAGCVGTAATAAYALTGGCVWAAAVVHWVPVAVWLFVFDGQDRLNGRLPLAPPGGGGGWTGLDPQQPEGQFKQ</sequence>
<dbReference type="InterPro" id="IPR003675">
    <property type="entry name" value="Rce1/LyrA-like_dom"/>
</dbReference>
<dbReference type="Pfam" id="PF02517">
    <property type="entry name" value="Rce1-like"/>
    <property type="match status" value="1"/>
</dbReference>
<dbReference type="GO" id="GO:0004175">
    <property type="term" value="F:endopeptidase activity"/>
    <property type="evidence" value="ECO:0007669"/>
    <property type="project" value="UniProtKB-ARBA"/>
</dbReference>
<evidence type="ECO:0000313" key="3">
    <source>
        <dbReference type="EMBL" id="CAD8642899.1"/>
    </source>
</evidence>
<keyword evidence="1" id="KW-0812">Transmembrane</keyword>
<organism evidence="3">
    <name type="scientific">Cryptomonas curvata</name>
    <dbReference type="NCBI Taxonomy" id="233186"/>
    <lineage>
        <taxon>Eukaryota</taxon>
        <taxon>Cryptophyceae</taxon>
        <taxon>Cryptomonadales</taxon>
        <taxon>Cryptomonadaceae</taxon>
        <taxon>Cryptomonas</taxon>
    </lineage>
</organism>
<dbReference type="EMBL" id="HBEZ01037434">
    <property type="protein sequence ID" value="CAD8642899.1"/>
    <property type="molecule type" value="Transcribed_RNA"/>
</dbReference>
<feature type="domain" description="CAAX prenyl protease 2/Lysostaphin resistance protein A-like" evidence="2">
    <location>
        <begin position="67"/>
        <end position="176"/>
    </location>
</feature>
<feature type="transmembrane region" description="Helical" evidence="1">
    <location>
        <begin position="168"/>
        <end position="185"/>
    </location>
</feature>